<dbReference type="OrthoDB" id="9798760at2"/>
<gene>
    <name evidence="2" type="ORF">FDP22_13710</name>
</gene>
<accession>A0A5B8FI66</accession>
<organism evidence="2 3">
    <name type="scientific">Paroceanicella profunda</name>
    <dbReference type="NCBI Taxonomy" id="2579971"/>
    <lineage>
        <taxon>Bacteria</taxon>
        <taxon>Pseudomonadati</taxon>
        <taxon>Pseudomonadota</taxon>
        <taxon>Alphaproteobacteria</taxon>
        <taxon>Rhodobacterales</taxon>
        <taxon>Paracoccaceae</taxon>
        <taxon>Paroceanicella</taxon>
    </lineage>
</organism>
<dbReference type="Gene3D" id="3.90.960.10">
    <property type="entry name" value="YbaK/aminoacyl-tRNA synthetase-associated domain"/>
    <property type="match status" value="1"/>
</dbReference>
<dbReference type="RefSeq" id="WP_138574489.1">
    <property type="nucleotide sequence ID" value="NZ_CP040818.1"/>
</dbReference>
<dbReference type="AlphaFoldDB" id="A0A5B8FI66"/>
<evidence type="ECO:0000313" key="2">
    <source>
        <dbReference type="EMBL" id="QDL92748.1"/>
    </source>
</evidence>
<dbReference type="PANTHER" id="PTHR30411:SF1">
    <property type="entry name" value="CYTOPLASMIC PROTEIN"/>
    <property type="match status" value="1"/>
</dbReference>
<dbReference type="PANTHER" id="PTHR30411">
    <property type="entry name" value="CYTOPLASMIC PROTEIN"/>
    <property type="match status" value="1"/>
</dbReference>
<protein>
    <submittedName>
        <fullName evidence="2">YbaK/EbsC family protein</fullName>
    </submittedName>
</protein>
<evidence type="ECO:0000313" key="3">
    <source>
        <dbReference type="Proteomes" id="UP000305888"/>
    </source>
</evidence>
<proteinExistence type="predicted"/>
<dbReference type="GO" id="GO:0002161">
    <property type="term" value="F:aminoacyl-tRNA deacylase activity"/>
    <property type="evidence" value="ECO:0007669"/>
    <property type="project" value="InterPro"/>
</dbReference>
<dbReference type="SUPFAM" id="SSF55826">
    <property type="entry name" value="YbaK/ProRS associated domain"/>
    <property type="match status" value="1"/>
</dbReference>
<evidence type="ECO:0000259" key="1">
    <source>
        <dbReference type="Pfam" id="PF04073"/>
    </source>
</evidence>
<dbReference type="KEGG" id="ppru:FDP22_13710"/>
<dbReference type="EMBL" id="CP040818">
    <property type="protein sequence ID" value="QDL92748.1"/>
    <property type="molecule type" value="Genomic_DNA"/>
</dbReference>
<dbReference type="InterPro" id="IPR036754">
    <property type="entry name" value="YbaK/aa-tRNA-synt-asso_dom_sf"/>
</dbReference>
<sequence length="154" mass="15501">MSKSVKRVRAAAEALGLDIALREMDASTRTAAEAAAACGCAVNQIVKSLIFAGGDGTLVLLLVAGGNRVDPEIASRACGTELGRADAAEVRARTGFAIGGVSPIGHLEAPRVFMDPTLLGFDTVWAAAGSPNAVFRVSPAVLAEATGAVVTPLG</sequence>
<reference evidence="2 3" key="1">
    <citation type="submission" date="2019-06" db="EMBL/GenBank/DDBJ databases">
        <title>Genome sequence of Rhodobacteraceae bacterium D4M1.</title>
        <authorList>
            <person name="Cao J."/>
        </authorList>
    </citation>
    <scope>NUCLEOTIDE SEQUENCE [LARGE SCALE GENOMIC DNA]</scope>
    <source>
        <strain evidence="2 3">D4M1</strain>
    </source>
</reference>
<dbReference type="InterPro" id="IPR007214">
    <property type="entry name" value="YbaK/aa-tRNA-synth-assoc-dom"/>
</dbReference>
<dbReference type="Pfam" id="PF04073">
    <property type="entry name" value="tRNA_edit"/>
    <property type="match status" value="1"/>
</dbReference>
<feature type="domain" description="YbaK/aminoacyl-tRNA synthetase-associated" evidence="1">
    <location>
        <begin position="27"/>
        <end position="143"/>
    </location>
</feature>
<name>A0A5B8FI66_9RHOB</name>
<keyword evidence="3" id="KW-1185">Reference proteome</keyword>
<dbReference type="Proteomes" id="UP000305888">
    <property type="component" value="Chromosome"/>
</dbReference>
<dbReference type="CDD" id="cd04333">
    <property type="entry name" value="ProX_deacylase"/>
    <property type="match status" value="1"/>
</dbReference>